<comment type="caution">
    <text evidence="2">The sequence shown here is derived from an EMBL/GenBank/DDBJ whole genome shotgun (WGS) entry which is preliminary data.</text>
</comment>
<dbReference type="OrthoDB" id="5180771at2"/>
<keyword evidence="3" id="KW-1185">Reference proteome</keyword>
<dbReference type="Proteomes" id="UP000238362">
    <property type="component" value="Unassembled WGS sequence"/>
</dbReference>
<dbReference type="RefSeq" id="WP_106180217.1">
    <property type="nucleotide sequence ID" value="NZ_PVNH01000008.1"/>
</dbReference>
<evidence type="ECO:0008006" key="4">
    <source>
        <dbReference type="Google" id="ProtNLM"/>
    </source>
</evidence>
<gene>
    <name evidence="2" type="ORF">B0I33_10813</name>
</gene>
<sequence>MHSQTAQVDDIRLVALPSAVNCTDIFVRFSLTEWSLQMLMDRAIGAAQRLVKAVVDRTDPRSPGFVTVRVRLTGDCLVIEVEDDEDPPPNAAAPAVDGLRTGLVPLDGRGKVVWCELPLPSGVSAQQVQLPRRDRRRSVVAEQPEGEPPAVDPELVERVLVGLNRREW</sequence>
<dbReference type="EMBL" id="PVNH01000008">
    <property type="protein sequence ID" value="PRX45867.1"/>
    <property type="molecule type" value="Genomic_DNA"/>
</dbReference>
<feature type="region of interest" description="Disordered" evidence="1">
    <location>
        <begin position="124"/>
        <end position="153"/>
    </location>
</feature>
<proteinExistence type="predicted"/>
<protein>
    <recommendedName>
        <fullName evidence="4">Histidine kinase-like protein</fullName>
    </recommendedName>
</protein>
<accession>A0A2T0LQV0</accession>
<dbReference type="AlphaFoldDB" id="A0A2T0LQV0"/>
<name>A0A2T0LQV0_9PSEU</name>
<evidence type="ECO:0000256" key="1">
    <source>
        <dbReference type="SAM" id="MobiDB-lite"/>
    </source>
</evidence>
<evidence type="ECO:0000313" key="3">
    <source>
        <dbReference type="Proteomes" id="UP000238362"/>
    </source>
</evidence>
<organism evidence="2 3">
    <name type="scientific">Prauserella shujinwangii</name>
    <dbReference type="NCBI Taxonomy" id="1453103"/>
    <lineage>
        <taxon>Bacteria</taxon>
        <taxon>Bacillati</taxon>
        <taxon>Actinomycetota</taxon>
        <taxon>Actinomycetes</taxon>
        <taxon>Pseudonocardiales</taxon>
        <taxon>Pseudonocardiaceae</taxon>
        <taxon>Prauserella</taxon>
    </lineage>
</organism>
<evidence type="ECO:0000313" key="2">
    <source>
        <dbReference type="EMBL" id="PRX45867.1"/>
    </source>
</evidence>
<reference evidence="2 3" key="1">
    <citation type="submission" date="2018-03" db="EMBL/GenBank/DDBJ databases">
        <title>Genomic Encyclopedia of Type Strains, Phase III (KMG-III): the genomes of soil and plant-associated and newly described type strains.</title>
        <authorList>
            <person name="Whitman W."/>
        </authorList>
    </citation>
    <scope>NUCLEOTIDE SEQUENCE [LARGE SCALE GENOMIC DNA]</scope>
    <source>
        <strain evidence="2 3">CGMCC 4.7125</strain>
    </source>
</reference>